<evidence type="ECO:0000313" key="9">
    <source>
        <dbReference type="Proteomes" id="UP000683000"/>
    </source>
</evidence>
<dbReference type="GO" id="GO:0015179">
    <property type="term" value="F:L-amino acid transmembrane transporter activity"/>
    <property type="evidence" value="ECO:0007669"/>
    <property type="project" value="TreeGrafter"/>
</dbReference>
<evidence type="ECO:0000259" key="7">
    <source>
        <dbReference type="Pfam" id="PF01490"/>
    </source>
</evidence>
<feature type="transmembrane region" description="Helical" evidence="6">
    <location>
        <begin position="261"/>
        <end position="282"/>
    </location>
</feature>
<feature type="transmembrane region" description="Helical" evidence="6">
    <location>
        <begin position="214"/>
        <end position="240"/>
    </location>
</feature>
<comment type="similarity">
    <text evidence="2">Belongs to the amino acid/polyamine transporter 2 family.</text>
</comment>
<sequence>MVVNSRLEPLEALPDLNDGLVLLRRISEFLKPGGVQHWTRITRSSCTRARSENSHPLKVTGLHLSPPASTFYRLAMSFPPAAVEAHDPRAHLQENHFLVDDGLAPNFETYLFYAQEQRDKEAAEARKEGHRPPTGWLSELFGLNRLADTASVVSDEKKAGSDETATLAVSPAQYRAASSSLRTATWGAIFYLITTDILGPYTAPYAFAQVGYGPGVACFVVFGVMAAYSGTLLWHMFLKLDSDRFPLRSFGDLGYRIYGNWFRILCNVLQSLQLIFNVGIIILGNGQGLSQVAKFKLCFIVCNIVWTLAGMIMGQIRTLQKFSWVANFSIWLNIITLVVTMGAVAHTAPNYTAARAAYNMTAGPVQTVAINQQPFQPQLNGIMQIVFSYGGAMIFIEFMAEMRRPMDFWKAMACAQVFITIVYMFFGLFIYSYQGQFVINPANQGISLYSLQTATNVISFTASVIAAALYGNIGVKVIYQNVMMELFHAPPLTAKSGKYLFAVSVIVYWALAFVIGSAVPQFSNISSLVAAVCIFQFSYTFPPFMILGYLVQVDAMSEDRPYDVKNPRASRIDRWRNLSRWVRGYKKHFIFNTWNLIIFLACLATAALASYTSITSIISGFQTGTSAPSFGCRSPLQPA</sequence>
<feature type="transmembrane region" description="Helical" evidence="6">
    <location>
        <begin position="589"/>
        <end position="611"/>
    </location>
</feature>
<keyword evidence="9" id="KW-1185">Reference proteome</keyword>
<dbReference type="PANTHER" id="PTHR22950:SF461">
    <property type="entry name" value="AMINO ACID TRANSPORTER TRANSMEMBRANE DOMAIN-CONTAINING PROTEIN"/>
    <property type="match status" value="1"/>
</dbReference>
<dbReference type="GO" id="GO:0016020">
    <property type="term" value="C:membrane"/>
    <property type="evidence" value="ECO:0007669"/>
    <property type="project" value="UniProtKB-SubCell"/>
</dbReference>
<dbReference type="PANTHER" id="PTHR22950">
    <property type="entry name" value="AMINO ACID TRANSPORTER"/>
    <property type="match status" value="1"/>
</dbReference>
<evidence type="ECO:0000256" key="5">
    <source>
        <dbReference type="ARBA" id="ARBA00023136"/>
    </source>
</evidence>
<dbReference type="OrthoDB" id="40134at2759"/>
<protein>
    <submittedName>
        <fullName evidence="8">Transmembrane amino acid transporter protein-domain-containing protein</fullName>
    </submittedName>
</protein>
<evidence type="ECO:0000313" key="8">
    <source>
        <dbReference type="EMBL" id="KAG6372468.1"/>
    </source>
</evidence>
<dbReference type="AlphaFoldDB" id="A0A8I3A6Z0"/>
<feature type="transmembrane region" description="Helical" evidence="6">
    <location>
        <begin position="324"/>
        <end position="345"/>
    </location>
</feature>
<evidence type="ECO:0000256" key="4">
    <source>
        <dbReference type="ARBA" id="ARBA00022989"/>
    </source>
</evidence>
<feature type="transmembrane region" description="Helical" evidence="6">
    <location>
        <begin position="412"/>
        <end position="433"/>
    </location>
</feature>
<dbReference type="EMBL" id="JAGFBS010000027">
    <property type="protein sequence ID" value="KAG6372468.1"/>
    <property type="molecule type" value="Genomic_DNA"/>
</dbReference>
<feature type="transmembrane region" description="Helical" evidence="6">
    <location>
        <begin position="294"/>
        <end position="312"/>
    </location>
</feature>
<evidence type="ECO:0000256" key="3">
    <source>
        <dbReference type="ARBA" id="ARBA00022692"/>
    </source>
</evidence>
<dbReference type="Pfam" id="PF01490">
    <property type="entry name" value="Aa_trans"/>
    <property type="match status" value="1"/>
</dbReference>
<feature type="transmembrane region" description="Helical" evidence="6">
    <location>
        <begin position="525"/>
        <end position="551"/>
    </location>
</feature>
<feature type="transmembrane region" description="Helical" evidence="6">
    <location>
        <begin position="381"/>
        <end position="400"/>
    </location>
</feature>
<evidence type="ECO:0000256" key="2">
    <source>
        <dbReference type="ARBA" id="ARBA00008066"/>
    </source>
</evidence>
<reference evidence="8" key="1">
    <citation type="submission" date="2021-03" db="EMBL/GenBank/DDBJ databases">
        <title>Evolutionary innovations through gain and loss of genes in the ectomycorrhizal Boletales.</title>
        <authorList>
            <person name="Wu G."/>
            <person name="Miyauchi S."/>
            <person name="Morin E."/>
            <person name="Yang Z.-L."/>
            <person name="Xu J."/>
            <person name="Martin F.M."/>
        </authorList>
    </citation>
    <scope>NUCLEOTIDE SEQUENCE</scope>
    <source>
        <strain evidence="8">BR01</strain>
    </source>
</reference>
<keyword evidence="3 6" id="KW-0812">Transmembrane</keyword>
<feature type="transmembrane region" description="Helical" evidence="6">
    <location>
        <begin position="457"/>
        <end position="479"/>
    </location>
</feature>
<feature type="transmembrane region" description="Helical" evidence="6">
    <location>
        <begin position="499"/>
        <end position="519"/>
    </location>
</feature>
<comment type="subcellular location">
    <subcellularLocation>
        <location evidence="1">Membrane</location>
        <topology evidence="1">Multi-pass membrane protein</topology>
    </subcellularLocation>
</comment>
<name>A0A8I3A6Z0_9AGAM</name>
<keyword evidence="4 6" id="KW-1133">Transmembrane helix</keyword>
<dbReference type="Proteomes" id="UP000683000">
    <property type="component" value="Unassembled WGS sequence"/>
</dbReference>
<feature type="domain" description="Amino acid transporter transmembrane" evidence="7">
    <location>
        <begin position="183"/>
        <end position="546"/>
    </location>
</feature>
<accession>A0A8I3A6Z0</accession>
<gene>
    <name evidence="8" type="ORF">JVT61DRAFT_7569</name>
</gene>
<evidence type="ECO:0000256" key="1">
    <source>
        <dbReference type="ARBA" id="ARBA00004141"/>
    </source>
</evidence>
<comment type="caution">
    <text evidence="8">The sequence shown here is derived from an EMBL/GenBank/DDBJ whole genome shotgun (WGS) entry which is preliminary data.</text>
</comment>
<organism evidence="8 9">
    <name type="scientific">Boletus reticuloceps</name>
    <dbReference type="NCBI Taxonomy" id="495285"/>
    <lineage>
        <taxon>Eukaryota</taxon>
        <taxon>Fungi</taxon>
        <taxon>Dikarya</taxon>
        <taxon>Basidiomycota</taxon>
        <taxon>Agaricomycotina</taxon>
        <taxon>Agaricomycetes</taxon>
        <taxon>Agaricomycetidae</taxon>
        <taxon>Boletales</taxon>
        <taxon>Boletineae</taxon>
        <taxon>Boletaceae</taxon>
        <taxon>Boletoideae</taxon>
        <taxon>Boletus</taxon>
    </lineage>
</organism>
<evidence type="ECO:0000256" key="6">
    <source>
        <dbReference type="SAM" id="Phobius"/>
    </source>
</evidence>
<feature type="transmembrane region" description="Helical" evidence="6">
    <location>
        <begin position="188"/>
        <end position="208"/>
    </location>
</feature>
<proteinExistence type="inferred from homology"/>
<dbReference type="InterPro" id="IPR013057">
    <property type="entry name" value="AA_transpt_TM"/>
</dbReference>
<keyword evidence="5 6" id="KW-0472">Membrane</keyword>